<gene>
    <name evidence="1" type="ORF">BCF44_13861</name>
</gene>
<dbReference type="AlphaFoldDB" id="A0A3E0G892"/>
<dbReference type="RefSeq" id="WP_116182281.1">
    <property type="nucleotide sequence ID" value="NZ_CP144378.1"/>
</dbReference>
<dbReference type="Proteomes" id="UP000256269">
    <property type="component" value="Unassembled WGS sequence"/>
</dbReference>
<reference evidence="1 2" key="1">
    <citation type="submission" date="2018-08" db="EMBL/GenBank/DDBJ databases">
        <title>Genomic Encyclopedia of Archaeal and Bacterial Type Strains, Phase II (KMG-II): from individual species to whole genera.</title>
        <authorList>
            <person name="Goeker M."/>
        </authorList>
    </citation>
    <scope>NUCLEOTIDE SEQUENCE [LARGE SCALE GENOMIC DNA]</scope>
    <source>
        <strain evidence="1 2">DSM 45791</strain>
    </source>
</reference>
<proteinExistence type="predicted"/>
<evidence type="ECO:0000313" key="1">
    <source>
        <dbReference type="EMBL" id="REH18074.1"/>
    </source>
</evidence>
<keyword evidence="2" id="KW-1185">Reference proteome</keyword>
<dbReference type="EMBL" id="QUNO01000038">
    <property type="protein sequence ID" value="REH18074.1"/>
    <property type="molecule type" value="Genomic_DNA"/>
</dbReference>
<protein>
    <submittedName>
        <fullName evidence="1">Uncharacterized protein</fullName>
    </submittedName>
</protein>
<sequence>MLNTIVGRLLARLRRATPAPAATTSPMAGCRDSCCRRGRGLPRRKATAACTFGDWTFRECDRLVDFVNLTTGDYIQYYGCVEQVSSVDLTDIDVFTVVTDHAVMTVPWPMLKHPDYQQIEVWDTRPEPLADDADHHA</sequence>
<name>A0A3E0G892_9PSEU</name>
<evidence type="ECO:0000313" key="2">
    <source>
        <dbReference type="Proteomes" id="UP000256269"/>
    </source>
</evidence>
<accession>A0A3E0G892</accession>
<organism evidence="1 2">
    <name type="scientific">Kutzneria buriramensis</name>
    <dbReference type="NCBI Taxonomy" id="1045776"/>
    <lineage>
        <taxon>Bacteria</taxon>
        <taxon>Bacillati</taxon>
        <taxon>Actinomycetota</taxon>
        <taxon>Actinomycetes</taxon>
        <taxon>Pseudonocardiales</taxon>
        <taxon>Pseudonocardiaceae</taxon>
        <taxon>Kutzneria</taxon>
    </lineage>
</organism>
<comment type="caution">
    <text evidence="1">The sequence shown here is derived from an EMBL/GenBank/DDBJ whole genome shotgun (WGS) entry which is preliminary data.</text>
</comment>